<gene>
    <name evidence="2" type="ORF">FIBSPDRAFT_999971</name>
</gene>
<dbReference type="Proteomes" id="UP000076532">
    <property type="component" value="Unassembled WGS sequence"/>
</dbReference>
<keyword evidence="3" id="KW-1185">Reference proteome</keyword>
<reference evidence="2 3" key="1">
    <citation type="journal article" date="2016" name="Mol. Biol. Evol.">
        <title>Comparative Genomics of Early-Diverging Mushroom-Forming Fungi Provides Insights into the Origins of Lignocellulose Decay Capabilities.</title>
        <authorList>
            <person name="Nagy L.G."/>
            <person name="Riley R."/>
            <person name="Tritt A."/>
            <person name="Adam C."/>
            <person name="Daum C."/>
            <person name="Floudas D."/>
            <person name="Sun H."/>
            <person name="Yadav J.S."/>
            <person name="Pangilinan J."/>
            <person name="Larsson K.H."/>
            <person name="Matsuura K."/>
            <person name="Barry K."/>
            <person name="Labutti K."/>
            <person name="Kuo R."/>
            <person name="Ohm R.A."/>
            <person name="Bhattacharya S.S."/>
            <person name="Shirouzu T."/>
            <person name="Yoshinaga Y."/>
            <person name="Martin F.M."/>
            <person name="Grigoriev I.V."/>
            <person name="Hibbett D.S."/>
        </authorList>
    </citation>
    <scope>NUCLEOTIDE SEQUENCE [LARGE SCALE GENOMIC DNA]</scope>
    <source>
        <strain evidence="2 3">CBS 109695</strain>
    </source>
</reference>
<organism evidence="2 3">
    <name type="scientific">Athelia psychrophila</name>
    <dbReference type="NCBI Taxonomy" id="1759441"/>
    <lineage>
        <taxon>Eukaryota</taxon>
        <taxon>Fungi</taxon>
        <taxon>Dikarya</taxon>
        <taxon>Basidiomycota</taxon>
        <taxon>Agaricomycotina</taxon>
        <taxon>Agaricomycetes</taxon>
        <taxon>Agaricomycetidae</taxon>
        <taxon>Atheliales</taxon>
        <taxon>Atheliaceae</taxon>
        <taxon>Athelia</taxon>
    </lineage>
</organism>
<protein>
    <submittedName>
        <fullName evidence="2">Uncharacterized protein</fullName>
    </submittedName>
</protein>
<accession>A0A167X0F3</accession>
<feature type="region of interest" description="Disordered" evidence="1">
    <location>
        <begin position="110"/>
        <end position="188"/>
    </location>
</feature>
<name>A0A167X0F3_9AGAM</name>
<evidence type="ECO:0000313" key="2">
    <source>
        <dbReference type="EMBL" id="KZP06689.1"/>
    </source>
</evidence>
<dbReference type="AlphaFoldDB" id="A0A167X0F3"/>
<feature type="region of interest" description="Disordered" evidence="1">
    <location>
        <begin position="268"/>
        <end position="289"/>
    </location>
</feature>
<evidence type="ECO:0000256" key="1">
    <source>
        <dbReference type="SAM" id="MobiDB-lite"/>
    </source>
</evidence>
<proteinExistence type="predicted"/>
<sequence length="368" mass="39874">MSCLKVLMICHCLRNDEPCWLKLFVEGGWERDKATAMGKTRTQDPSAYPNVNQFIVNNNEHGVSTTEGTGVSTFEQRRASQIRINGQGGRGTFIQHMGLVSPGVDTPVIDLLHLKNPPGPKEANPSTGHLPRSHPASCTRAQPSPYAPARPPHLSTLTRALGHPRSRPSPPCSRPSPPCSRSPPSSRPASVFAHLAIHAHAPALHARTPALHARARPQARTQSPSLRARAQSFTRARRQAYAARCDSVLPPPLELLAWAAPAPAHQCPPRRSHPSLRTHPFTPKPVTSLEPRALPREMGTEFMREEGLRVASSSPTVGQHTYSRAAPHALAQDFGYLLINTPRAHCLLASDSELGASGHMVTDGNGNL</sequence>
<feature type="compositionally biased region" description="Pro residues" evidence="1">
    <location>
        <begin position="167"/>
        <end position="181"/>
    </location>
</feature>
<evidence type="ECO:0000313" key="3">
    <source>
        <dbReference type="Proteomes" id="UP000076532"/>
    </source>
</evidence>
<dbReference type="EMBL" id="KV417777">
    <property type="protein sequence ID" value="KZP06689.1"/>
    <property type="molecule type" value="Genomic_DNA"/>
</dbReference>